<feature type="transmembrane region" description="Helical" evidence="6">
    <location>
        <begin position="42"/>
        <end position="62"/>
    </location>
</feature>
<evidence type="ECO:0000313" key="7">
    <source>
        <dbReference type="EMBL" id="ROS05448.1"/>
    </source>
</evidence>
<dbReference type="Proteomes" id="UP000275394">
    <property type="component" value="Unassembled WGS sequence"/>
</dbReference>
<feature type="transmembrane region" description="Helical" evidence="6">
    <location>
        <begin position="178"/>
        <end position="196"/>
    </location>
</feature>
<reference evidence="7 8" key="1">
    <citation type="submission" date="2018-11" db="EMBL/GenBank/DDBJ databases">
        <title>Genomic Encyclopedia of Type Strains, Phase IV (KMG-IV): sequencing the most valuable type-strain genomes for metagenomic binning, comparative biology and taxonomic classification.</title>
        <authorList>
            <person name="Goeker M."/>
        </authorList>
    </citation>
    <scope>NUCLEOTIDE SEQUENCE [LARGE SCALE GENOMIC DNA]</scope>
    <source>
        <strain evidence="7 8">DSM 100316</strain>
    </source>
</reference>
<keyword evidence="8" id="KW-1185">Reference proteome</keyword>
<accession>A0A3N2E041</accession>
<comment type="caution">
    <text evidence="7">The sequence shown here is derived from an EMBL/GenBank/DDBJ whole genome shotgun (WGS) entry which is preliminary data.</text>
</comment>
<gene>
    <name evidence="7" type="ORF">EDC56_0978</name>
</gene>
<dbReference type="RefSeq" id="WP_123711353.1">
    <property type="nucleotide sequence ID" value="NZ_RKHR01000003.1"/>
</dbReference>
<protein>
    <submittedName>
        <fullName evidence="7">Threonine/homoserine/homoserine lactone efflux protein</fullName>
    </submittedName>
</protein>
<dbReference type="PANTHER" id="PTHR30086">
    <property type="entry name" value="ARGININE EXPORTER PROTEIN ARGO"/>
    <property type="match status" value="1"/>
</dbReference>
<feature type="transmembrane region" description="Helical" evidence="6">
    <location>
        <begin position="74"/>
        <end position="91"/>
    </location>
</feature>
<keyword evidence="4 6" id="KW-1133">Transmembrane helix</keyword>
<dbReference type="GO" id="GO:0005886">
    <property type="term" value="C:plasma membrane"/>
    <property type="evidence" value="ECO:0007669"/>
    <property type="project" value="UniProtKB-SubCell"/>
</dbReference>
<evidence type="ECO:0000256" key="3">
    <source>
        <dbReference type="ARBA" id="ARBA00022692"/>
    </source>
</evidence>
<keyword evidence="2" id="KW-1003">Cell membrane</keyword>
<dbReference type="GO" id="GO:0015171">
    <property type="term" value="F:amino acid transmembrane transporter activity"/>
    <property type="evidence" value="ECO:0007669"/>
    <property type="project" value="TreeGrafter"/>
</dbReference>
<organism evidence="7 8">
    <name type="scientific">Sinobacterium caligoides</name>
    <dbReference type="NCBI Taxonomy" id="933926"/>
    <lineage>
        <taxon>Bacteria</taxon>
        <taxon>Pseudomonadati</taxon>
        <taxon>Pseudomonadota</taxon>
        <taxon>Gammaproteobacteria</taxon>
        <taxon>Cellvibrionales</taxon>
        <taxon>Spongiibacteraceae</taxon>
        <taxon>Sinobacterium</taxon>
    </lineage>
</organism>
<comment type="subcellular location">
    <subcellularLocation>
        <location evidence="1">Cell membrane</location>
        <topology evidence="1">Multi-pass membrane protein</topology>
    </subcellularLocation>
</comment>
<feature type="transmembrane region" description="Helical" evidence="6">
    <location>
        <begin position="141"/>
        <end position="162"/>
    </location>
</feature>
<evidence type="ECO:0000256" key="2">
    <source>
        <dbReference type="ARBA" id="ARBA00022475"/>
    </source>
</evidence>
<evidence type="ECO:0000313" key="8">
    <source>
        <dbReference type="Proteomes" id="UP000275394"/>
    </source>
</evidence>
<dbReference type="PANTHER" id="PTHR30086:SF20">
    <property type="entry name" value="ARGININE EXPORTER PROTEIN ARGO-RELATED"/>
    <property type="match status" value="1"/>
</dbReference>
<proteinExistence type="predicted"/>
<keyword evidence="5 6" id="KW-0472">Membrane</keyword>
<dbReference type="AlphaFoldDB" id="A0A3N2E041"/>
<evidence type="ECO:0000256" key="4">
    <source>
        <dbReference type="ARBA" id="ARBA00022989"/>
    </source>
</evidence>
<dbReference type="OrthoDB" id="9812084at2"/>
<evidence type="ECO:0000256" key="5">
    <source>
        <dbReference type="ARBA" id="ARBA00023136"/>
    </source>
</evidence>
<name>A0A3N2E041_9GAMM</name>
<dbReference type="GO" id="GO:0033228">
    <property type="term" value="P:cysteine export across plasma membrane"/>
    <property type="evidence" value="ECO:0007669"/>
    <property type="project" value="TreeGrafter"/>
</dbReference>
<keyword evidence="3 6" id="KW-0812">Transmembrane</keyword>
<dbReference type="Pfam" id="PF01810">
    <property type="entry name" value="LysE"/>
    <property type="match status" value="1"/>
</dbReference>
<sequence>MTASALLLLTGYAFISIATPGPNNLMLMASGANFGCRRTVAHMLGISIGMVSMLLLTGFGISQLFAAVPASYDILRVLSVSYMLYLAYKILNIGSFDADNRNNQPMSIIQAAAFQWVNPKAWAMALTAISVYLPNTELSSIVIAAIVFGLVCLPSNLAWTLLGEKIKQLLSSIHRRRLFNYTMAGLLLLSLYPILFSQ</sequence>
<dbReference type="EMBL" id="RKHR01000003">
    <property type="protein sequence ID" value="ROS05448.1"/>
    <property type="molecule type" value="Genomic_DNA"/>
</dbReference>
<dbReference type="InterPro" id="IPR001123">
    <property type="entry name" value="LeuE-type"/>
</dbReference>
<evidence type="ECO:0000256" key="6">
    <source>
        <dbReference type="SAM" id="Phobius"/>
    </source>
</evidence>
<evidence type="ECO:0000256" key="1">
    <source>
        <dbReference type="ARBA" id="ARBA00004651"/>
    </source>
</evidence>